<proteinExistence type="predicted"/>
<keyword evidence="2" id="KW-0805">Transcription regulation</keyword>
<reference evidence="6 7" key="1">
    <citation type="journal article" date="2025" name="Microbiol. Resour. Announc.">
        <title>Draft genome sequences for Neonectria magnoliae and Neonectria punicea, canker pathogens of Liriodendron tulipifera and Acer saccharum in West Virginia.</title>
        <authorList>
            <person name="Petronek H.M."/>
            <person name="Kasson M.T."/>
            <person name="Metheny A.M."/>
            <person name="Stauder C.M."/>
            <person name="Lovett B."/>
            <person name="Lynch S.C."/>
            <person name="Garnas J.R."/>
            <person name="Kasson L.R."/>
            <person name="Stajich J.E."/>
        </authorList>
    </citation>
    <scope>NUCLEOTIDE SEQUENCE [LARGE SCALE GENOMIC DNA]</scope>
    <source>
        <strain evidence="6 7">NRRL 64653</strain>
    </source>
</reference>
<comment type="subcellular location">
    <subcellularLocation>
        <location evidence="1">Nucleus</location>
    </subcellularLocation>
</comment>
<evidence type="ECO:0000256" key="4">
    <source>
        <dbReference type="ARBA" id="ARBA00023163"/>
    </source>
</evidence>
<dbReference type="PANTHER" id="PTHR47540:SF3">
    <property type="entry name" value="ZN(II)2CYS6 TRANSCRIPTION FACTOR (EUROFUNG)"/>
    <property type="match status" value="1"/>
</dbReference>
<gene>
    <name evidence="6" type="ORF">QQX98_012733</name>
</gene>
<dbReference type="EMBL" id="JAZAVJ010000412">
    <property type="protein sequence ID" value="KAK7397898.1"/>
    <property type="molecule type" value="Genomic_DNA"/>
</dbReference>
<name>A0ABR1GI04_9HYPO</name>
<dbReference type="CDD" id="cd12148">
    <property type="entry name" value="fungal_TF_MHR"/>
    <property type="match status" value="1"/>
</dbReference>
<dbReference type="InterPro" id="IPR051711">
    <property type="entry name" value="Stress_Response_Reg"/>
</dbReference>
<evidence type="ECO:0000256" key="3">
    <source>
        <dbReference type="ARBA" id="ARBA00023125"/>
    </source>
</evidence>
<comment type="caution">
    <text evidence="6">The sequence shown here is derived from an EMBL/GenBank/DDBJ whole genome shotgun (WGS) entry which is preliminary data.</text>
</comment>
<dbReference type="Proteomes" id="UP001498476">
    <property type="component" value="Unassembled WGS sequence"/>
</dbReference>
<evidence type="ECO:0000256" key="5">
    <source>
        <dbReference type="ARBA" id="ARBA00023242"/>
    </source>
</evidence>
<evidence type="ECO:0000256" key="1">
    <source>
        <dbReference type="ARBA" id="ARBA00004123"/>
    </source>
</evidence>
<keyword evidence="7" id="KW-1185">Reference proteome</keyword>
<evidence type="ECO:0000313" key="6">
    <source>
        <dbReference type="EMBL" id="KAK7397898.1"/>
    </source>
</evidence>
<keyword evidence="4" id="KW-0804">Transcription</keyword>
<accession>A0ABR1GI04</accession>
<protein>
    <recommendedName>
        <fullName evidence="8">Transcription factor domain-containing protein</fullName>
    </recommendedName>
</protein>
<sequence length="361" mass="40751">MLSREDTARLVERYFDFAVPVDRFLHQPTVKSWLEEFYATMGDMHDKREAPARTAVLFMLFALAQEHMVPKPTPVGADMSTRLSRILSGILRDIYSIKPISNSDCFALTAKYTEDLNGWRMDMSPFLDADGINTAPLVPIFQRQRNVLNLAYWHTLILTHRPLLLSNFARLRSGRRRGREYRECLQAAMSIVGTVDDIIQARQLFQAFWFKPYFAFSASVILYVYTIQQSNEAEETYRPYFVAAERCQNQMASIAEPGSLTSSYCLVLEELRTEVSRQTENPDKSRSQPVKNGSVLGTMVSEADAGLSLTGDPQLPTVTLEVPEFGTTEELDFNVSPSDSLADLTSWGQFDSMVMSGFPGA</sequence>
<keyword evidence="3" id="KW-0238">DNA-binding</keyword>
<dbReference type="PANTHER" id="PTHR47540">
    <property type="entry name" value="THIAMINE REPRESSIBLE GENES REGULATORY PROTEIN THI5"/>
    <property type="match status" value="1"/>
</dbReference>
<evidence type="ECO:0008006" key="8">
    <source>
        <dbReference type="Google" id="ProtNLM"/>
    </source>
</evidence>
<evidence type="ECO:0000256" key="2">
    <source>
        <dbReference type="ARBA" id="ARBA00023015"/>
    </source>
</evidence>
<organism evidence="6 7">
    <name type="scientific">Neonectria punicea</name>
    <dbReference type="NCBI Taxonomy" id="979145"/>
    <lineage>
        <taxon>Eukaryota</taxon>
        <taxon>Fungi</taxon>
        <taxon>Dikarya</taxon>
        <taxon>Ascomycota</taxon>
        <taxon>Pezizomycotina</taxon>
        <taxon>Sordariomycetes</taxon>
        <taxon>Hypocreomycetidae</taxon>
        <taxon>Hypocreales</taxon>
        <taxon>Nectriaceae</taxon>
        <taxon>Neonectria</taxon>
    </lineage>
</organism>
<evidence type="ECO:0000313" key="7">
    <source>
        <dbReference type="Proteomes" id="UP001498476"/>
    </source>
</evidence>
<keyword evidence="5" id="KW-0539">Nucleus</keyword>